<evidence type="ECO:0000256" key="1">
    <source>
        <dbReference type="SAM" id="MobiDB-lite"/>
    </source>
</evidence>
<accession>A0AA38H8M9</accession>
<keyword evidence="2" id="KW-0472">Membrane</keyword>
<dbReference type="GeneID" id="77732000"/>
<feature type="region of interest" description="Disordered" evidence="1">
    <location>
        <begin position="39"/>
        <end position="137"/>
    </location>
</feature>
<gene>
    <name evidence="3" type="ORF">MKK02DRAFT_44141</name>
</gene>
<evidence type="ECO:0000313" key="4">
    <source>
        <dbReference type="Proteomes" id="UP001164286"/>
    </source>
</evidence>
<name>A0AA38H8M9_9TREE</name>
<dbReference type="RefSeq" id="XP_052945228.1">
    <property type="nucleotide sequence ID" value="XM_053092795.1"/>
</dbReference>
<sequence>MGRRIVHMARPSAGISPITLFAFVVVVVIIGYVLLGRGSQKTETTDEAAPPVEGSSSKNSSSRKSSRRHSTPQTPDPVQSDTDYPDTSDTEASHSGNESDVSSGNSGGQGGGRGGGRKKGILTHKRPQSERGRRGSISFIDDDKAASRLWRFDDEERPKEIWEEPVVFGGGMKPPPKDDFRVPHEQSRLHIFEAALLEGKHHDLLARMKEVESLVFTNWMAAERPDASLGEREAWATRLATAESDSWGSTRRWGKLPTIVFDLCLALLRSKIIDISTLAEVMYEEPHIRDCRSCPAKGIIEGGFEAVDMEQGDGLQKVRRLVPKNDEAAREILIGWFALPYRAYLREQWMNCRARVEAGYRLPDSVIAALGTPSGDPGLGGEMLKWLSWAGQRYLVNRLFTLGGADLLDGTARISITRLDAGDDSLFKLDVTLFVPEATNLADFARAKAAADWMRNTKGVGKDGSAHGEGWKGSSYWLRDALHRCIHLSGSWIYANFKGQDQKVNQQEDRIALRRLFIRPGYSKTHVDMAKGRINAQGPVKEYHDQKLSVLMQLPLDAVARAAKYREAVNAVKGMVDRSRFSIIRFTNERQHSWYTPVEGATAADRFDPRQMAFMLGVMGRALGKGVYYDEFTMEDEATYAITESNVSIQTELTPGSVHLDFGGILPYVAMTTAGQMKADFVWLKDMPRVRTYYLPLMAGAPIASRGESKLVYQGMESLGKTSVQWCTARWALDRSTGIWAAMALWDDVERRTAFVVMVDSLEEGRRVLHQQLEGVFVYEVIDSLFAKGLEATEGGAIGQANRYQTSDGARRRVEIDLTRMLYIISKALQLTTIVECSTGNSHPGVYLHLYTATAAQLLAKWDALPERRSQLAPPVVPEPAETPQPLAPRRNVGFAEAEGDDDQAAPRSAGSQKGPPDVGPTPHSSTPGGSTGKVGPASKLRWTRPDVGTEEEELALAALRAQYFGLLQPKTAAELDELKRAGGVVDPREAHVQVPWAGSAIPDDVLDAAMNRPLWDKKGSDSRMMIWHQLHISCQLGEEDLTSAIQAKLGHSPPLTAADQLERKRAYQAADVNGKKALLERYRADLARRIEERGAAERVRVYMLDQAGRENDNRKDFRVAIEKNKKV</sequence>
<dbReference type="EMBL" id="JAKWFO010000005">
    <property type="protein sequence ID" value="KAI9635451.1"/>
    <property type="molecule type" value="Genomic_DNA"/>
</dbReference>
<comment type="caution">
    <text evidence="3">The sequence shown here is derived from an EMBL/GenBank/DDBJ whole genome shotgun (WGS) entry which is preliminary data.</text>
</comment>
<evidence type="ECO:0000256" key="2">
    <source>
        <dbReference type="SAM" id="Phobius"/>
    </source>
</evidence>
<feature type="compositionally biased region" description="Polar residues" evidence="1">
    <location>
        <begin position="71"/>
        <end position="82"/>
    </location>
</feature>
<feature type="region of interest" description="Disordered" evidence="1">
    <location>
        <begin position="898"/>
        <end position="942"/>
    </location>
</feature>
<evidence type="ECO:0000313" key="3">
    <source>
        <dbReference type="EMBL" id="KAI9635451.1"/>
    </source>
</evidence>
<feature type="compositionally biased region" description="Basic residues" evidence="1">
    <location>
        <begin position="115"/>
        <end position="126"/>
    </location>
</feature>
<organism evidence="3 4">
    <name type="scientific">Dioszegia hungarica</name>
    <dbReference type="NCBI Taxonomy" id="4972"/>
    <lineage>
        <taxon>Eukaryota</taxon>
        <taxon>Fungi</taxon>
        <taxon>Dikarya</taxon>
        <taxon>Basidiomycota</taxon>
        <taxon>Agaricomycotina</taxon>
        <taxon>Tremellomycetes</taxon>
        <taxon>Tremellales</taxon>
        <taxon>Bulleribasidiaceae</taxon>
        <taxon>Dioszegia</taxon>
    </lineage>
</organism>
<feature type="transmembrane region" description="Helical" evidence="2">
    <location>
        <begin position="12"/>
        <end position="35"/>
    </location>
</feature>
<proteinExistence type="predicted"/>
<dbReference type="AlphaFoldDB" id="A0AA38H8M9"/>
<feature type="compositionally biased region" description="Gly residues" evidence="1">
    <location>
        <begin position="105"/>
        <end position="114"/>
    </location>
</feature>
<protein>
    <submittedName>
        <fullName evidence="3">Uncharacterized protein</fullName>
    </submittedName>
</protein>
<keyword evidence="4" id="KW-1185">Reference proteome</keyword>
<keyword evidence="2" id="KW-1133">Transmembrane helix</keyword>
<dbReference type="Proteomes" id="UP001164286">
    <property type="component" value="Unassembled WGS sequence"/>
</dbReference>
<reference evidence="3" key="1">
    <citation type="journal article" date="2022" name="G3 (Bethesda)">
        <title>High quality genome of the basidiomycete yeast Dioszegia hungarica PDD-24b-2 isolated from cloud water.</title>
        <authorList>
            <person name="Jarrige D."/>
            <person name="Haridas S."/>
            <person name="Bleykasten-Grosshans C."/>
            <person name="Joly M."/>
            <person name="Nadalig T."/>
            <person name="Sancelme M."/>
            <person name="Vuilleumier S."/>
            <person name="Grigoriev I.V."/>
            <person name="Amato P."/>
            <person name="Bringel F."/>
        </authorList>
    </citation>
    <scope>NUCLEOTIDE SEQUENCE</scope>
    <source>
        <strain evidence="3">PDD-24b-2</strain>
    </source>
</reference>
<keyword evidence="2" id="KW-0812">Transmembrane</keyword>